<dbReference type="InterPro" id="IPR036259">
    <property type="entry name" value="MFS_trans_sf"/>
</dbReference>
<feature type="transmembrane region" description="Helical" evidence="8">
    <location>
        <begin position="338"/>
        <end position="357"/>
    </location>
</feature>
<feature type="transmembrane region" description="Helical" evidence="8">
    <location>
        <begin position="101"/>
        <end position="118"/>
    </location>
</feature>
<dbReference type="KEGG" id="huw:FPZ11_07525"/>
<evidence type="ECO:0000256" key="1">
    <source>
        <dbReference type="ARBA" id="ARBA00004651"/>
    </source>
</evidence>
<keyword evidence="6 8" id="KW-1133">Transmembrane helix</keyword>
<feature type="transmembrane region" description="Helical" evidence="8">
    <location>
        <begin position="276"/>
        <end position="293"/>
    </location>
</feature>
<dbReference type="PROSITE" id="PS50850">
    <property type="entry name" value="MFS"/>
    <property type="match status" value="1"/>
</dbReference>
<protein>
    <submittedName>
        <fullName evidence="10">Multidrug effflux MFS transporter</fullName>
    </submittedName>
</protein>
<dbReference type="GO" id="GO:0042910">
    <property type="term" value="F:xenobiotic transmembrane transporter activity"/>
    <property type="evidence" value="ECO:0007669"/>
    <property type="project" value="InterPro"/>
</dbReference>
<dbReference type="Proteomes" id="UP000320216">
    <property type="component" value="Chromosome"/>
</dbReference>
<dbReference type="InterPro" id="IPR004812">
    <property type="entry name" value="Efflux_drug-R_Bcr/CmlA"/>
</dbReference>
<dbReference type="PANTHER" id="PTHR23502">
    <property type="entry name" value="MAJOR FACILITATOR SUPERFAMILY"/>
    <property type="match status" value="1"/>
</dbReference>
<evidence type="ECO:0000256" key="4">
    <source>
        <dbReference type="ARBA" id="ARBA00022475"/>
    </source>
</evidence>
<accession>A0A5B8M4M1</accession>
<dbReference type="OrthoDB" id="9814303at2"/>
<feature type="transmembrane region" description="Helical" evidence="8">
    <location>
        <begin position="209"/>
        <end position="229"/>
    </location>
</feature>
<dbReference type="PANTHER" id="PTHR23502:SF132">
    <property type="entry name" value="POLYAMINE TRANSPORTER 2-RELATED"/>
    <property type="match status" value="1"/>
</dbReference>
<dbReference type="InterPro" id="IPR020846">
    <property type="entry name" value="MFS_dom"/>
</dbReference>
<evidence type="ECO:0000256" key="5">
    <source>
        <dbReference type="ARBA" id="ARBA00022692"/>
    </source>
</evidence>
<feature type="domain" description="Major facilitator superfamily (MFS) profile" evidence="9">
    <location>
        <begin position="3"/>
        <end position="389"/>
    </location>
</feature>
<dbReference type="EMBL" id="CP042305">
    <property type="protein sequence ID" value="QDZ14622.1"/>
    <property type="molecule type" value="Genomic_DNA"/>
</dbReference>
<evidence type="ECO:0000313" key="11">
    <source>
        <dbReference type="Proteomes" id="UP000320216"/>
    </source>
</evidence>
<proteinExistence type="inferred from homology"/>
<dbReference type="PROSITE" id="PS00216">
    <property type="entry name" value="SUGAR_TRANSPORT_1"/>
    <property type="match status" value="1"/>
</dbReference>
<dbReference type="AlphaFoldDB" id="A0A5B8M4M1"/>
<evidence type="ECO:0000256" key="3">
    <source>
        <dbReference type="ARBA" id="ARBA00022448"/>
    </source>
</evidence>
<feature type="transmembrane region" description="Helical" evidence="8">
    <location>
        <begin position="160"/>
        <end position="180"/>
    </location>
</feature>
<comment type="similarity">
    <text evidence="2">Belongs to the major facilitator superfamily. Bcr/CmlA family.</text>
</comment>
<organism evidence="10 11">
    <name type="scientific">Humibacter ginsenosidimutans</name>
    <dbReference type="NCBI Taxonomy" id="2599293"/>
    <lineage>
        <taxon>Bacteria</taxon>
        <taxon>Bacillati</taxon>
        <taxon>Actinomycetota</taxon>
        <taxon>Actinomycetes</taxon>
        <taxon>Micrococcales</taxon>
        <taxon>Microbacteriaceae</taxon>
        <taxon>Humibacter</taxon>
    </lineage>
</organism>
<feature type="transmembrane region" description="Helical" evidence="8">
    <location>
        <begin position="241"/>
        <end position="264"/>
    </location>
</feature>
<dbReference type="CDD" id="cd17320">
    <property type="entry name" value="MFS_MdfA_MDR_like"/>
    <property type="match status" value="1"/>
</dbReference>
<feature type="transmembrane region" description="Helical" evidence="8">
    <location>
        <begin position="73"/>
        <end position="95"/>
    </location>
</feature>
<name>A0A5B8M4M1_9MICO</name>
<dbReference type="InterPro" id="IPR005829">
    <property type="entry name" value="Sugar_transporter_CS"/>
</dbReference>
<feature type="transmembrane region" description="Helical" evidence="8">
    <location>
        <begin position="130"/>
        <end position="154"/>
    </location>
</feature>
<dbReference type="GO" id="GO:0005886">
    <property type="term" value="C:plasma membrane"/>
    <property type="evidence" value="ECO:0007669"/>
    <property type="project" value="UniProtKB-SubCell"/>
</dbReference>
<evidence type="ECO:0000256" key="7">
    <source>
        <dbReference type="ARBA" id="ARBA00023136"/>
    </source>
</evidence>
<comment type="subcellular location">
    <subcellularLocation>
        <location evidence="1">Cell membrane</location>
        <topology evidence="1">Multi-pass membrane protein</topology>
    </subcellularLocation>
</comment>
<dbReference type="Pfam" id="PF07690">
    <property type="entry name" value="MFS_1"/>
    <property type="match status" value="1"/>
</dbReference>
<dbReference type="NCBIfam" id="TIGR00710">
    <property type="entry name" value="efflux_Bcr_CflA"/>
    <property type="match status" value="1"/>
</dbReference>
<evidence type="ECO:0000313" key="10">
    <source>
        <dbReference type="EMBL" id="QDZ14622.1"/>
    </source>
</evidence>
<feature type="transmembrane region" description="Helical" evidence="8">
    <location>
        <begin position="299"/>
        <end position="317"/>
    </location>
</feature>
<dbReference type="RefSeq" id="WP_146319705.1">
    <property type="nucleotide sequence ID" value="NZ_CP042305.1"/>
</dbReference>
<evidence type="ECO:0000256" key="6">
    <source>
        <dbReference type="ARBA" id="ARBA00022989"/>
    </source>
</evidence>
<dbReference type="SUPFAM" id="SSF103473">
    <property type="entry name" value="MFS general substrate transporter"/>
    <property type="match status" value="1"/>
</dbReference>
<evidence type="ECO:0000259" key="9">
    <source>
        <dbReference type="PROSITE" id="PS50850"/>
    </source>
</evidence>
<evidence type="ECO:0000256" key="8">
    <source>
        <dbReference type="SAM" id="Phobius"/>
    </source>
</evidence>
<dbReference type="GO" id="GO:1990961">
    <property type="term" value="P:xenobiotic detoxification by transmembrane export across the plasma membrane"/>
    <property type="evidence" value="ECO:0007669"/>
    <property type="project" value="InterPro"/>
</dbReference>
<reference evidence="10 11" key="1">
    <citation type="submission" date="2019-07" db="EMBL/GenBank/DDBJ databases">
        <title>Full genome sequence of Humibacter sp. WJ7-1.</title>
        <authorList>
            <person name="Im W.-T."/>
        </authorList>
    </citation>
    <scope>NUCLEOTIDE SEQUENCE [LARGE SCALE GENOMIC DNA]</scope>
    <source>
        <strain evidence="10 11">WJ7-1</strain>
    </source>
</reference>
<feature type="transmembrane region" description="Helical" evidence="8">
    <location>
        <begin position="44"/>
        <end position="61"/>
    </location>
</feature>
<feature type="transmembrane region" description="Helical" evidence="8">
    <location>
        <begin position="363"/>
        <end position="385"/>
    </location>
</feature>
<dbReference type="Gene3D" id="1.20.1720.10">
    <property type="entry name" value="Multidrug resistance protein D"/>
    <property type="match status" value="1"/>
</dbReference>
<gene>
    <name evidence="10" type="ORF">FPZ11_07525</name>
</gene>
<dbReference type="InterPro" id="IPR011701">
    <property type="entry name" value="MFS"/>
</dbReference>
<keyword evidence="7 8" id="KW-0472">Membrane</keyword>
<keyword evidence="11" id="KW-1185">Reference proteome</keyword>
<evidence type="ECO:0000256" key="2">
    <source>
        <dbReference type="ARBA" id="ARBA00006236"/>
    </source>
</evidence>
<keyword evidence="3" id="KW-0813">Transport</keyword>
<keyword evidence="5 8" id="KW-0812">Transmembrane</keyword>
<keyword evidence="4" id="KW-1003">Cell membrane</keyword>
<sequence>MSPLRAMFVLGLLEAFGPLSMDLYSPQLPHLAASLGTSDALAQATMSACMIGLGVGQLIAGPLSDRFGRRRPLIVGVACFAVLSLASALAPTVLLLLVARALQGVAGSAGIVISLAVARDMFSGVELSRMLSLLGLVSGAAPIVAPLIGGQLALFMDWRGVFGVLAGLGVLLVALAFFALPETLGADARHVGGLRELGTNIGSVVRDRLFVSVLLGGALGGIAFFAYLSMSSFVFEDQFGFTAQLYSVVFALNSIANIGGGQLSRLIVRRAGPLRMYLTGVTATLLAASAFLVGTLAGMGVAGVIAALAVFLFATGLGGPNGSTLALTRHGARAGTAAAFLGSGMFLLGPVVTPLVAMLGTSAATMAITMTVTSALGALIGWLGVRPAARALLQRARPLPQNERPAAGTADMHELLGD</sequence>